<protein>
    <submittedName>
        <fullName evidence="1">AMP-binding enzyme</fullName>
    </submittedName>
</protein>
<dbReference type="InterPro" id="IPR042099">
    <property type="entry name" value="ANL_N_sf"/>
</dbReference>
<proteinExistence type="predicted"/>
<gene>
    <name evidence="1" type="ORF">SAMN06296036_13162</name>
</gene>
<dbReference type="Gene3D" id="3.30.300.30">
    <property type="match status" value="1"/>
</dbReference>
<keyword evidence="2" id="KW-1185">Reference proteome</keyword>
<name>A0A1Y6CUB0_9BACT</name>
<sequence length="77" mass="8449">MEGYWPRDEETAKVMDSDGWFHTGDIATMAESGFVTIVDRKKDMIIVSGFNVYPNEIEELVVGLDGVVEAAAIGIPD</sequence>
<dbReference type="Gene3D" id="3.40.50.12780">
    <property type="entry name" value="N-terminal domain of ligase-like"/>
    <property type="match status" value="1"/>
</dbReference>
<accession>A0A1Y6CUB0</accession>
<dbReference type="InterPro" id="IPR045851">
    <property type="entry name" value="AMP-bd_C_sf"/>
</dbReference>
<dbReference type="AlphaFoldDB" id="A0A1Y6CUB0"/>
<evidence type="ECO:0000313" key="1">
    <source>
        <dbReference type="EMBL" id="SMF77576.1"/>
    </source>
</evidence>
<dbReference type="GO" id="GO:0016405">
    <property type="term" value="F:CoA-ligase activity"/>
    <property type="evidence" value="ECO:0007669"/>
    <property type="project" value="TreeGrafter"/>
</dbReference>
<dbReference type="PANTHER" id="PTHR24096">
    <property type="entry name" value="LONG-CHAIN-FATTY-ACID--COA LIGASE"/>
    <property type="match status" value="1"/>
</dbReference>
<evidence type="ECO:0000313" key="2">
    <source>
        <dbReference type="Proteomes" id="UP000192907"/>
    </source>
</evidence>
<organism evidence="1 2">
    <name type="scientific">Pseudobacteriovorax antillogorgiicola</name>
    <dbReference type="NCBI Taxonomy" id="1513793"/>
    <lineage>
        <taxon>Bacteria</taxon>
        <taxon>Pseudomonadati</taxon>
        <taxon>Bdellovibrionota</taxon>
        <taxon>Oligoflexia</taxon>
        <taxon>Oligoflexales</taxon>
        <taxon>Pseudobacteriovoracaceae</taxon>
        <taxon>Pseudobacteriovorax</taxon>
    </lineage>
</organism>
<reference evidence="2" key="1">
    <citation type="submission" date="2017-04" db="EMBL/GenBank/DDBJ databases">
        <authorList>
            <person name="Varghese N."/>
            <person name="Submissions S."/>
        </authorList>
    </citation>
    <scope>NUCLEOTIDE SEQUENCE [LARGE SCALE GENOMIC DNA]</scope>
    <source>
        <strain evidence="2">RKEM611</strain>
    </source>
</reference>
<dbReference type="EMBL" id="FWZT01000031">
    <property type="protein sequence ID" value="SMF77576.1"/>
    <property type="molecule type" value="Genomic_DNA"/>
</dbReference>
<dbReference type="Proteomes" id="UP000192907">
    <property type="component" value="Unassembled WGS sequence"/>
</dbReference>
<dbReference type="PANTHER" id="PTHR24096:SF267">
    <property type="entry name" value="MALONATE--COA LIGASE ACSF3, MITOCHONDRIAL"/>
    <property type="match status" value="1"/>
</dbReference>
<dbReference type="STRING" id="1513793.SAMN06296036_13162"/>
<dbReference type="SUPFAM" id="SSF56801">
    <property type="entry name" value="Acetyl-CoA synthetase-like"/>
    <property type="match status" value="1"/>
</dbReference>